<evidence type="ECO:0000256" key="1">
    <source>
        <dbReference type="SAM" id="MobiDB-lite"/>
    </source>
</evidence>
<dbReference type="EMBL" id="QZWG01000002">
    <property type="protein sequence ID" value="RZC25851.1"/>
    <property type="molecule type" value="Genomic_DNA"/>
</dbReference>
<accession>A0A0B2SJU8</accession>
<dbReference type="Proteomes" id="UP000289340">
    <property type="component" value="Chromosome 2"/>
</dbReference>
<name>A0A0B2SJU8_GLYSO</name>
<dbReference type="EMBL" id="KN642455">
    <property type="protein sequence ID" value="KHN45280.1"/>
    <property type="molecule type" value="Genomic_DNA"/>
</dbReference>
<evidence type="ECO:0000259" key="2">
    <source>
        <dbReference type="Pfam" id="PF24747"/>
    </source>
</evidence>
<dbReference type="Proteomes" id="UP000053555">
    <property type="component" value="Unassembled WGS sequence"/>
</dbReference>
<organism evidence="3">
    <name type="scientific">Glycine soja</name>
    <name type="common">Wild soybean</name>
    <dbReference type="NCBI Taxonomy" id="3848"/>
    <lineage>
        <taxon>Eukaryota</taxon>
        <taxon>Viridiplantae</taxon>
        <taxon>Streptophyta</taxon>
        <taxon>Embryophyta</taxon>
        <taxon>Tracheophyta</taxon>
        <taxon>Spermatophyta</taxon>
        <taxon>Magnoliopsida</taxon>
        <taxon>eudicotyledons</taxon>
        <taxon>Gunneridae</taxon>
        <taxon>Pentapetalae</taxon>
        <taxon>rosids</taxon>
        <taxon>fabids</taxon>
        <taxon>Fabales</taxon>
        <taxon>Fabaceae</taxon>
        <taxon>Papilionoideae</taxon>
        <taxon>50 kb inversion clade</taxon>
        <taxon>NPAAA clade</taxon>
        <taxon>indigoferoid/millettioid clade</taxon>
        <taxon>Phaseoleae</taxon>
        <taxon>Glycine</taxon>
        <taxon>Glycine subgen. Soja</taxon>
    </lineage>
</organism>
<keyword evidence="5" id="KW-1185">Reference proteome</keyword>
<feature type="compositionally biased region" description="Polar residues" evidence="1">
    <location>
        <begin position="26"/>
        <end position="36"/>
    </location>
</feature>
<reference evidence="3" key="1">
    <citation type="submission" date="2014-07" db="EMBL/GenBank/DDBJ databases">
        <title>Identification of a novel salt tolerance gene in wild soybean by whole-genome sequencing.</title>
        <authorList>
            <person name="Lam H.-M."/>
            <person name="Qi X."/>
            <person name="Li M.-W."/>
            <person name="Liu X."/>
            <person name="Xie M."/>
            <person name="Ni M."/>
            <person name="Xu X."/>
        </authorList>
    </citation>
    <scope>NUCLEOTIDE SEQUENCE [LARGE SCALE GENOMIC DNA]</scope>
    <source>
        <tissue evidence="3">Root</tissue>
    </source>
</reference>
<dbReference type="InterPro" id="IPR056440">
    <property type="entry name" value="Zn-ribbon_GIR1"/>
</dbReference>
<evidence type="ECO:0000313" key="4">
    <source>
        <dbReference type="EMBL" id="RZC25851.1"/>
    </source>
</evidence>
<dbReference type="AlphaFoldDB" id="A0A0B2SJU8"/>
<feature type="compositionally biased region" description="Low complexity" evidence="1">
    <location>
        <begin position="42"/>
        <end position="53"/>
    </location>
</feature>
<feature type="domain" description="GIR1-like zinc ribbon" evidence="2">
    <location>
        <begin position="73"/>
        <end position="107"/>
    </location>
</feature>
<feature type="region of interest" description="Disordered" evidence="1">
    <location>
        <begin position="1"/>
        <end position="53"/>
    </location>
</feature>
<dbReference type="InterPro" id="IPR055281">
    <property type="entry name" value="GIR1-2/SIED1"/>
</dbReference>
<evidence type="ECO:0000313" key="3">
    <source>
        <dbReference type="EMBL" id="KHN45280.1"/>
    </source>
</evidence>
<gene>
    <name evidence="4" type="ORF">D0Y65_004514</name>
    <name evidence="3" type="ORF">glysoja_043455</name>
</gene>
<sequence length="113" mass="12214">MGDRKGSTSNHGLNLNIPPPRVVNQIPESPTRLATISPTSPPSSCVSSELSQDDNNNNNDINIRFSNSPEAISLVLVGCSQCLMYVMVSEGNLKCPKCKSTNLTHFLDDNNNP</sequence>
<protein>
    <recommendedName>
        <fullName evidence="2">GIR1-like zinc ribbon domain-containing protein</fullName>
    </recommendedName>
</protein>
<dbReference type="PANTHER" id="PTHR33177">
    <property type="entry name" value="PUTATIVE-RELATED"/>
    <property type="match status" value="1"/>
</dbReference>
<dbReference type="Pfam" id="PF24747">
    <property type="entry name" value="Zn-ribbon_GIR1"/>
    <property type="match status" value="1"/>
</dbReference>
<evidence type="ECO:0000313" key="5">
    <source>
        <dbReference type="Proteomes" id="UP000289340"/>
    </source>
</evidence>
<proteinExistence type="predicted"/>
<reference evidence="4 5" key="2">
    <citation type="submission" date="2018-09" db="EMBL/GenBank/DDBJ databases">
        <title>A high-quality reference genome of wild soybean provides a powerful tool to mine soybean genomes.</title>
        <authorList>
            <person name="Xie M."/>
            <person name="Chung C.Y.L."/>
            <person name="Li M.-W."/>
            <person name="Wong F.-L."/>
            <person name="Chan T.-F."/>
            <person name="Lam H.-M."/>
        </authorList>
    </citation>
    <scope>NUCLEOTIDE SEQUENCE [LARGE SCALE GENOMIC DNA]</scope>
    <source>
        <strain evidence="5">cv. W05</strain>
        <tissue evidence="4">Hypocotyl of etiolated seedlings</tissue>
    </source>
</reference>
<dbReference type="PANTHER" id="PTHR33177:SF74">
    <property type="entry name" value="PROTEIN GL2-INTERACTING REPRESSOR 1"/>
    <property type="match status" value="1"/>
</dbReference>